<dbReference type="GeneID" id="94551525"/>
<reference evidence="2 3" key="1">
    <citation type="submission" date="2018-04" db="EMBL/GenBank/DDBJ databases">
        <title>Genomic Encyclopedia of Type Strains, Phase IV (KMG-IV): sequencing the most valuable type-strain genomes for metagenomic binning, comparative biology and taxonomic classification.</title>
        <authorList>
            <person name="Goeker M."/>
        </authorList>
    </citation>
    <scope>NUCLEOTIDE SEQUENCE [LARGE SCALE GENOMIC DNA]</scope>
    <source>
        <strain evidence="2 3">DSM 28520</strain>
    </source>
</reference>
<proteinExistence type="predicted"/>
<dbReference type="EMBL" id="QEKY01000024">
    <property type="protein sequence ID" value="PVZ05905.1"/>
    <property type="molecule type" value="Genomic_DNA"/>
</dbReference>
<dbReference type="Proteomes" id="UP000245462">
    <property type="component" value="Unassembled WGS sequence"/>
</dbReference>
<organism evidence="2 3">
    <name type="scientific">Porphyromonas loveana</name>
    <dbReference type="NCBI Taxonomy" id="1884669"/>
    <lineage>
        <taxon>Bacteria</taxon>
        <taxon>Pseudomonadati</taxon>
        <taxon>Bacteroidota</taxon>
        <taxon>Bacteroidia</taxon>
        <taxon>Bacteroidales</taxon>
        <taxon>Porphyromonadaceae</taxon>
        <taxon>Porphyromonas</taxon>
    </lineage>
</organism>
<dbReference type="AlphaFoldDB" id="A0A2U1F149"/>
<evidence type="ECO:0008006" key="4">
    <source>
        <dbReference type="Google" id="ProtNLM"/>
    </source>
</evidence>
<feature type="chain" id="PRO_5015538770" description="Lipoprotein" evidence="1">
    <location>
        <begin position="24"/>
        <end position="172"/>
    </location>
</feature>
<evidence type="ECO:0000256" key="1">
    <source>
        <dbReference type="SAM" id="SignalP"/>
    </source>
</evidence>
<feature type="signal peptide" evidence="1">
    <location>
        <begin position="1"/>
        <end position="23"/>
    </location>
</feature>
<keyword evidence="3" id="KW-1185">Reference proteome</keyword>
<keyword evidence="1" id="KW-0732">Signal</keyword>
<accession>A0A2U1F149</accession>
<dbReference type="PROSITE" id="PS51257">
    <property type="entry name" value="PROKAR_LIPOPROTEIN"/>
    <property type="match status" value="1"/>
</dbReference>
<protein>
    <recommendedName>
        <fullName evidence="4">Lipoprotein</fullName>
    </recommendedName>
</protein>
<sequence length="172" mass="19244">MKMMKLTAMFVALLAILTLTACGNDDKPSTVTNTKWEKEMNTEELKLFALLMSQGEDMEDFVIPDGTTATFSFDFFSGTDVYFDLNLVTPLLPVKMRMQMPYTYNASTESVLFKLSKSTIVSVEPQLPAFSEIDFSEADDAVGKVNWDQKTLTINFTEDGATITSLILKQTK</sequence>
<gene>
    <name evidence="2" type="ORF">C7382_12412</name>
</gene>
<name>A0A2U1F149_9PORP</name>
<dbReference type="RefSeq" id="WP_116680060.1">
    <property type="nucleotide sequence ID" value="NZ_QEKY01000024.1"/>
</dbReference>
<evidence type="ECO:0000313" key="3">
    <source>
        <dbReference type="Proteomes" id="UP000245462"/>
    </source>
</evidence>
<comment type="caution">
    <text evidence="2">The sequence shown here is derived from an EMBL/GenBank/DDBJ whole genome shotgun (WGS) entry which is preliminary data.</text>
</comment>
<evidence type="ECO:0000313" key="2">
    <source>
        <dbReference type="EMBL" id="PVZ05905.1"/>
    </source>
</evidence>